<comment type="caution">
    <text evidence="1">The sequence shown here is derived from an EMBL/GenBank/DDBJ whole genome shotgun (WGS) entry which is preliminary data.</text>
</comment>
<accession>A0ACC1J6N4</accession>
<gene>
    <name evidence="1" type="ORF">FBU59_004072</name>
</gene>
<name>A0ACC1J6N4_9FUNG</name>
<reference evidence="1" key="1">
    <citation type="submission" date="2022-07" db="EMBL/GenBank/DDBJ databases">
        <title>Phylogenomic reconstructions and comparative analyses of Kickxellomycotina fungi.</title>
        <authorList>
            <person name="Reynolds N.K."/>
            <person name="Stajich J.E."/>
            <person name="Barry K."/>
            <person name="Grigoriev I.V."/>
            <person name="Crous P."/>
            <person name="Smith M.E."/>
        </authorList>
    </citation>
    <scope>NUCLEOTIDE SEQUENCE</scope>
    <source>
        <strain evidence="1">NRRL 5244</strain>
    </source>
</reference>
<protein>
    <submittedName>
        <fullName evidence="1">Uncharacterized protein</fullName>
    </submittedName>
</protein>
<evidence type="ECO:0000313" key="1">
    <source>
        <dbReference type="EMBL" id="KAJ1939584.1"/>
    </source>
</evidence>
<keyword evidence="2" id="KW-1185">Reference proteome</keyword>
<sequence>MASIASMLIDETSASSTRGSPSFSRGSTPASFYGSETDIALTGSTGSSPVLSAAMPTSHSYGSRMSPSDTSSAALVSANRRRKILTSRPPNSFILYRSDKLRELIQKFPELKQTDISKMCAENWKNETPEVKELYRQKQQEAKTKFLSEQAIEVQKLSGNTDKAAIKKIQPTNTFIRYRTEMKKKLAKQFAQMNQKDVSRACGLMWRSEPEHVKMRYRQSYNQEKRDFERLCMTSAMEPSAEACAVLASVLGESAPAPAPVSVPAPHPIVTANLREQQRRISDCSFGGSYSAPVSPPQPAPVFPAQRETRASTESPQMHSATIHSAPYNAERVSLPSCASLLSIAGESMARDPRMRKISAPLPPPSHLAYGNRPAPQPVYSHSNGYYRQSAPHPYMY</sequence>
<proteinExistence type="predicted"/>
<dbReference type="EMBL" id="JANBPW010002799">
    <property type="protein sequence ID" value="KAJ1939584.1"/>
    <property type="molecule type" value="Genomic_DNA"/>
</dbReference>
<dbReference type="Proteomes" id="UP001150603">
    <property type="component" value="Unassembled WGS sequence"/>
</dbReference>
<organism evidence="1 2">
    <name type="scientific">Linderina macrospora</name>
    <dbReference type="NCBI Taxonomy" id="4868"/>
    <lineage>
        <taxon>Eukaryota</taxon>
        <taxon>Fungi</taxon>
        <taxon>Fungi incertae sedis</taxon>
        <taxon>Zoopagomycota</taxon>
        <taxon>Kickxellomycotina</taxon>
        <taxon>Kickxellomycetes</taxon>
        <taxon>Kickxellales</taxon>
        <taxon>Kickxellaceae</taxon>
        <taxon>Linderina</taxon>
    </lineage>
</organism>
<evidence type="ECO:0000313" key="2">
    <source>
        <dbReference type="Proteomes" id="UP001150603"/>
    </source>
</evidence>